<dbReference type="InterPro" id="IPR036770">
    <property type="entry name" value="Ankyrin_rpt-contain_sf"/>
</dbReference>
<evidence type="ECO:0000256" key="1">
    <source>
        <dbReference type="ARBA" id="ARBA00004613"/>
    </source>
</evidence>
<evidence type="ECO:0000256" key="3">
    <source>
        <dbReference type="ARBA" id="ARBA00022729"/>
    </source>
</evidence>
<reference evidence="6 7" key="1">
    <citation type="submission" date="2023-09" db="EMBL/GenBank/DDBJ databases">
        <title>Pangenome analysis of Batrachochytrium dendrobatidis and related Chytrids.</title>
        <authorList>
            <person name="Yacoub M.N."/>
            <person name="Stajich J.E."/>
            <person name="James T.Y."/>
        </authorList>
    </citation>
    <scope>NUCLEOTIDE SEQUENCE [LARGE SCALE GENOMIC DNA]</scope>
    <source>
        <strain evidence="6 7">JEL0888</strain>
    </source>
</reference>
<dbReference type="InterPro" id="IPR006766">
    <property type="entry name" value="EXORDIUM-like"/>
</dbReference>
<comment type="similarity">
    <text evidence="4">Belongs to the EXORDIUM family.</text>
</comment>
<keyword evidence="7" id="KW-1185">Reference proteome</keyword>
<feature type="compositionally biased region" description="Low complexity" evidence="5">
    <location>
        <begin position="93"/>
        <end position="107"/>
    </location>
</feature>
<dbReference type="Proteomes" id="UP001527925">
    <property type="component" value="Unassembled WGS sequence"/>
</dbReference>
<sequence length="870" mass="95189">MDTPHAALAAALGQQQPAALESVAAMLARLTAAVDAQPKDSDVLGRIASLEDSHRRTQDRATQLAARVAVLQAAVERLEADNKRLSAEVAALRQPPSAAAPPAGRSDPPAPCRRTNGFRPDATNEWDRMPAEIQNKILDAAGPFTKFVNGLLLAAELQALPDKQREQVWQDANDVEWQGDVKSLPPVDITRESLRMSRWFFERLRGRHIERDVARVMVRNGWTDMFDFEQPEALGWAAASEGDVDLLRELIDVRRAVEPERDLLTAGVSNGHLDAVQFFYARKPKMLLNGGVGQRAAESGNLDLVIWPHEHSSESFDRTAYDGAAREGHMHVVRWLADNTTCRCTPLGFSNAAKDGGLKMVQLLSERFPDVVESTDIRFVSADRDVLEWLDGRGLVDRPKLEEHLLEAGKVDVIKWAVDRFAIELTEHPLWGPMESGNIGLLKRVYEHGVPFTSRSASLAALYCQPRIIERALQRDRGMVPMLMEATARQGAPKLVEWWRARHGVVFGQRELKAAILKGNTRMVAYLLSMDDIEWDLEAAREATTKMIRRYSYSPTRAVRKQPNPTQAMVSLTSIVSAVAALAFSSAAAAGNVITPIRGREPSSLASNPIHYNIGAPVITGPVKVYLIYYGSWSSTQKAIVEDFVKGIGASKWWNVERKYYFQASSSSAKTYISSSVSLAGTVSDNYSLGRSLSGNALPNLVQSKISAGSLPEDTNGVYFILTAGDVSESIRPDLGSASFCSDYCGYHVSTQLRSGKRVYYAFAGVPTACLSGCAPPSNNNVSPNGDVGVDAALSVIAHELAEAVSDPYSDGTRAWEDNSGFENADKCAYKYGTTSRASNGASYNLGWNGRNYLIQQNWDPVSQACATSA</sequence>
<dbReference type="PANTHER" id="PTHR31279">
    <property type="entry name" value="PROTEIN EXORDIUM-LIKE 5"/>
    <property type="match status" value="1"/>
</dbReference>
<feature type="region of interest" description="Disordered" evidence="5">
    <location>
        <begin position="93"/>
        <end position="125"/>
    </location>
</feature>
<organism evidence="6 7">
    <name type="scientific">Polyrhizophydium stewartii</name>
    <dbReference type="NCBI Taxonomy" id="2732419"/>
    <lineage>
        <taxon>Eukaryota</taxon>
        <taxon>Fungi</taxon>
        <taxon>Fungi incertae sedis</taxon>
        <taxon>Chytridiomycota</taxon>
        <taxon>Chytridiomycota incertae sedis</taxon>
        <taxon>Chytridiomycetes</taxon>
        <taxon>Rhizophydiales</taxon>
        <taxon>Rhizophydiales incertae sedis</taxon>
        <taxon>Polyrhizophydium</taxon>
    </lineage>
</organism>
<keyword evidence="2" id="KW-0964">Secreted</keyword>
<dbReference type="PANTHER" id="PTHR31279:SF58">
    <property type="entry name" value="PROTEIN EXORDIUM-LIKE 2"/>
    <property type="match status" value="1"/>
</dbReference>
<dbReference type="SUPFAM" id="SSF140860">
    <property type="entry name" value="Pseudo ankyrin repeat-like"/>
    <property type="match status" value="1"/>
</dbReference>
<protein>
    <submittedName>
        <fullName evidence="6">Uncharacterized protein</fullName>
    </submittedName>
</protein>
<dbReference type="EMBL" id="JADGIZ020000064">
    <property type="protein sequence ID" value="KAL2912450.1"/>
    <property type="molecule type" value="Genomic_DNA"/>
</dbReference>
<comment type="subcellular location">
    <subcellularLocation>
        <location evidence="1">Secreted</location>
    </subcellularLocation>
</comment>
<dbReference type="Pfam" id="PF04674">
    <property type="entry name" value="Phi_1"/>
    <property type="match status" value="1"/>
</dbReference>
<proteinExistence type="inferred from homology"/>
<comment type="caution">
    <text evidence="6">The sequence shown here is derived from an EMBL/GenBank/DDBJ whole genome shotgun (WGS) entry which is preliminary data.</text>
</comment>
<evidence type="ECO:0000256" key="4">
    <source>
        <dbReference type="ARBA" id="ARBA00023591"/>
    </source>
</evidence>
<accession>A0ABR4MYV1</accession>
<evidence type="ECO:0000256" key="5">
    <source>
        <dbReference type="SAM" id="MobiDB-lite"/>
    </source>
</evidence>
<evidence type="ECO:0000256" key="2">
    <source>
        <dbReference type="ARBA" id="ARBA00022525"/>
    </source>
</evidence>
<gene>
    <name evidence="6" type="ORF">HK105_208022</name>
</gene>
<evidence type="ECO:0000313" key="7">
    <source>
        <dbReference type="Proteomes" id="UP001527925"/>
    </source>
</evidence>
<keyword evidence="3" id="KW-0732">Signal</keyword>
<dbReference type="Gene3D" id="1.25.40.20">
    <property type="entry name" value="Ankyrin repeat-containing domain"/>
    <property type="match status" value="1"/>
</dbReference>
<evidence type="ECO:0000313" key="6">
    <source>
        <dbReference type="EMBL" id="KAL2912450.1"/>
    </source>
</evidence>
<name>A0ABR4MYV1_9FUNG</name>